<dbReference type="AlphaFoldDB" id="A0A6H5GBE6"/>
<keyword evidence="3" id="KW-1185">Reference proteome</keyword>
<evidence type="ECO:0000313" key="2">
    <source>
        <dbReference type="EMBL" id="CAB0000047.1"/>
    </source>
</evidence>
<accession>A0A6H5GBE6</accession>
<proteinExistence type="predicted"/>
<evidence type="ECO:0000256" key="1">
    <source>
        <dbReference type="SAM" id="MobiDB-lite"/>
    </source>
</evidence>
<dbReference type="Proteomes" id="UP000479000">
    <property type="component" value="Unassembled WGS sequence"/>
</dbReference>
<gene>
    <name evidence="2" type="ORF">NTEN_LOCUS6220</name>
</gene>
<protein>
    <submittedName>
        <fullName evidence="2">Uncharacterized protein</fullName>
    </submittedName>
</protein>
<reference evidence="2 3" key="1">
    <citation type="submission" date="2020-02" db="EMBL/GenBank/DDBJ databases">
        <authorList>
            <person name="Ferguson B K."/>
        </authorList>
    </citation>
    <scope>NUCLEOTIDE SEQUENCE [LARGE SCALE GENOMIC DNA]</scope>
</reference>
<name>A0A6H5GBE6_9HEMI</name>
<evidence type="ECO:0000313" key="3">
    <source>
        <dbReference type="Proteomes" id="UP000479000"/>
    </source>
</evidence>
<dbReference type="EMBL" id="CADCXU010009089">
    <property type="protein sequence ID" value="CAB0000047.1"/>
    <property type="molecule type" value="Genomic_DNA"/>
</dbReference>
<organism evidence="2 3">
    <name type="scientific">Nesidiocoris tenuis</name>
    <dbReference type="NCBI Taxonomy" id="355587"/>
    <lineage>
        <taxon>Eukaryota</taxon>
        <taxon>Metazoa</taxon>
        <taxon>Ecdysozoa</taxon>
        <taxon>Arthropoda</taxon>
        <taxon>Hexapoda</taxon>
        <taxon>Insecta</taxon>
        <taxon>Pterygota</taxon>
        <taxon>Neoptera</taxon>
        <taxon>Paraneoptera</taxon>
        <taxon>Hemiptera</taxon>
        <taxon>Heteroptera</taxon>
        <taxon>Panheteroptera</taxon>
        <taxon>Cimicomorpha</taxon>
        <taxon>Miridae</taxon>
        <taxon>Dicyphina</taxon>
        <taxon>Nesidiocoris</taxon>
    </lineage>
</organism>
<feature type="compositionally biased region" description="Basic and acidic residues" evidence="1">
    <location>
        <begin position="55"/>
        <end position="64"/>
    </location>
</feature>
<feature type="non-terminal residue" evidence="2">
    <location>
        <position position="326"/>
    </location>
</feature>
<sequence>MTTPATGERLLKFDRHAARHSRVHGPRPNCRRAGLHAALITFGKVLELPANDAPEDGRTAEGHAKTVRSRKATSEAGETNFYYRKLIIASRPTISYENAREKFKDTRKHTDPSTSSIFSKIPHSFWDVLNCTSLSQVHCRAERDQPHLMPHAIFCNRRKTNSLIPHVSQLNRLPDPTYKVRRSVKGRIYCFLKESLLSEGSNPVPHELKFISSELTELSVRLIELVRTNVDQCVAFYDKILADFEEEKNSDGKPKNPEPINYECIPVLYLPKYYYTYLHTARRKNDGCLPPIPETTRISKLAQALFCTEWISTISAINPVHTVEKK</sequence>
<feature type="region of interest" description="Disordered" evidence="1">
    <location>
        <begin position="50"/>
        <end position="74"/>
    </location>
</feature>